<evidence type="ECO:0000313" key="2">
    <source>
        <dbReference type="EMBL" id="MFD1040106.1"/>
    </source>
</evidence>
<evidence type="ECO:0000259" key="1">
    <source>
        <dbReference type="Pfam" id="PF04542"/>
    </source>
</evidence>
<reference evidence="3" key="1">
    <citation type="journal article" date="2019" name="Int. J. Syst. Evol. Microbiol.">
        <title>The Global Catalogue of Microorganisms (GCM) 10K type strain sequencing project: providing services to taxonomists for standard genome sequencing and annotation.</title>
        <authorList>
            <consortium name="The Broad Institute Genomics Platform"/>
            <consortium name="The Broad Institute Genome Sequencing Center for Infectious Disease"/>
            <person name="Wu L."/>
            <person name="Ma J."/>
        </authorList>
    </citation>
    <scope>NUCLEOTIDE SEQUENCE [LARGE SCALE GENOMIC DNA]</scope>
    <source>
        <strain evidence="3">CCUG 56754</strain>
    </source>
</reference>
<keyword evidence="3" id="KW-1185">Reference proteome</keyword>
<dbReference type="RefSeq" id="WP_390363878.1">
    <property type="nucleotide sequence ID" value="NZ_JBHTKJ010000060.1"/>
</dbReference>
<comment type="caution">
    <text evidence="2">The sequence shown here is derived from an EMBL/GenBank/DDBJ whole genome shotgun (WGS) entry which is preliminary data.</text>
</comment>
<dbReference type="NCBIfam" id="TIGR02937">
    <property type="entry name" value="sigma70-ECF"/>
    <property type="match status" value="1"/>
</dbReference>
<dbReference type="SUPFAM" id="SSF88946">
    <property type="entry name" value="Sigma2 domain of RNA polymerase sigma factors"/>
    <property type="match status" value="1"/>
</dbReference>
<dbReference type="InterPro" id="IPR013325">
    <property type="entry name" value="RNA_pol_sigma_r2"/>
</dbReference>
<dbReference type="Gene3D" id="1.10.1740.10">
    <property type="match status" value="1"/>
</dbReference>
<name>A0ABW3LRT8_9BACI</name>
<dbReference type="Pfam" id="PF04542">
    <property type="entry name" value="Sigma70_r2"/>
    <property type="match status" value="1"/>
</dbReference>
<gene>
    <name evidence="2" type="ORF">ACFQ3N_17170</name>
</gene>
<organism evidence="2 3">
    <name type="scientific">Virgibacillus byunsanensis</name>
    <dbReference type="NCBI Taxonomy" id="570945"/>
    <lineage>
        <taxon>Bacteria</taxon>
        <taxon>Bacillati</taxon>
        <taxon>Bacillota</taxon>
        <taxon>Bacilli</taxon>
        <taxon>Bacillales</taxon>
        <taxon>Bacillaceae</taxon>
        <taxon>Virgibacillus</taxon>
    </lineage>
</organism>
<accession>A0ABW3LRT8</accession>
<dbReference type="InterPro" id="IPR013324">
    <property type="entry name" value="RNA_pol_sigma_r3/r4-like"/>
</dbReference>
<dbReference type="InterPro" id="IPR007627">
    <property type="entry name" value="RNA_pol_sigma70_r2"/>
</dbReference>
<dbReference type="EMBL" id="JBHTKJ010000060">
    <property type="protein sequence ID" value="MFD1040106.1"/>
    <property type="molecule type" value="Genomic_DNA"/>
</dbReference>
<proteinExistence type="predicted"/>
<feature type="domain" description="RNA polymerase sigma-70 region 2" evidence="1">
    <location>
        <begin position="14"/>
        <end position="80"/>
    </location>
</feature>
<sequence length="188" mass="22913">MQAADKKDTFEEIFQQNERRIHFHIHKLKIRDPHHEFYQEGLCALWNAYENYKPDKGSMATYFNYVIRNRLIDMIRKQTREVELMERMSHQKMTELEDGNHVKKHDTSYPLFNMPEMNIADPRLWQQLKVQLTQNQWKWVLFHIIGDMPIKDIAIQENTTVEAVKSWGKQVRRKLRNSMYYEQLSWDL</sequence>
<dbReference type="Proteomes" id="UP001597040">
    <property type="component" value="Unassembled WGS sequence"/>
</dbReference>
<dbReference type="InterPro" id="IPR014284">
    <property type="entry name" value="RNA_pol_sigma-70_dom"/>
</dbReference>
<dbReference type="SUPFAM" id="SSF88659">
    <property type="entry name" value="Sigma3 and sigma4 domains of RNA polymerase sigma factors"/>
    <property type="match status" value="1"/>
</dbReference>
<protein>
    <submittedName>
        <fullName evidence="2">RNA polymerase sigma factor</fullName>
    </submittedName>
</protein>
<evidence type="ECO:0000313" key="3">
    <source>
        <dbReference type="Proteomes" id="UP001597040"/>
    </source>
</evidence>